<dbReference type="Pfam" id="PF00069">
    <property type="entry name" value="Pkinase"/>
    <property type="match status" value="1"/>
</dbReference>
<dbReference type="EMBL" id="SDAM02001956">
    <property type="protein sequence ID" value="KAH6821715.1"/>
    <property type="molecule type" value="Genomic_DNA"/>
</dbReference>
<dbReference type="InterPro" id="IPR000719">
    <property type="entry name" value="Prot_kinase_dom"/>
</dbReference>
<evidence type="ECO:0000313" key="6">
    <source>
        <dbReference type="EMBL" id="KAH6821715.1"/>
    </source>
</evidence>
<evidence type="ECO:0000259" key="5">
    <source>
        <dbReference type="PROSITE" id="PS50011"/>
    </source>
</evidence>
<evidence type="ECO:0000256" key="3">
    <source>
        <dbReference type="ARBA" id="ARBA00022777"/>
    </source>
</evidence>
<evidence type="ECO:0000313" key="7">
    <source>
        <dbReference type="Proteomes" id="UP001190926"/>
    </source>
</evidence>
<dbReference type="SUPFAM" id="SSF56112">
    <property type="entry name" value="Protein kinase-like (PK-like)"/>
    <property type="match status" value="1"/>
</dbReference>
<dbReference type="GO" id="GO:0005829">
    <property type="term" value="C:cytosol"/>
    <property type="evidence" value="ECO:0007669"/>
    <property type="project" value="TreeGrafter"/>
</dbReference>
<evidence type="ECO:0000256" key="1">
    <source>
        <dbReference type="ARBA" id="ARBA00022679"/>
    </source>
</evidence>
<keyword evidence="3" id="KW-0418">Kinase</keyword>
<dbReference type="AlphaFoldDB" id="A0AAD4IV06"/>
<name>A0AAD4IV06_PERFH</name>
<comment type="caution">
    <text evidence="6">The sequence shown here is derived from an EMBL/GenBank/DDBJ whole genome shotgun (WGS) entry which is preliminary data.</text>
</comment>
<dbReference type="PROSITE" id="PS50011">
    <property type="entry name" value="PROTEIN_KINASE_DOM"/>
    <property type="match status" value="1"/>
</dbReference>
<accession>A0AAD4IV06</accession>
<dbReference type="PANTHER" id="PTHR11042">
    <property type="entry name" value="EUKARYOTIC TRANSLATION INITIATION FACTOR 2-ALPHA KINASE EIF2-ALPHA KINASE -RELATED"/>
    <property type="match status" value="1"/>
</dbReference>
<proteinExistence type="predicted"/>
<gene>
    <name evidence="6" type="ORF">C2S53_015472</name>
</gene>
<protein>
    <recommendedName>
        <fullName evidence="5">Protein kinase domain-containing protein</fullName>
    </recommendedName>
</protein>
<evidence type="ECO:0000256" key="4">
    <source>
        <dbReference type="ARBA" id="ARBA00022840"/>
    </source>
</evidence>
<organism evidence="6 7">
    <name type="scientific">Perilla frutescens var. hirtella</name>
    <name type="common">Perilla citriodora</name>
    <name type="synonym">Perilla setoyensis</name>
    <dbReference type="NCBI Taxonomy" id="608512"/>
    <lineage>
        <taxon>Eukaryota</taxon>
        <taxon>Viridiplantae</taxon>
        <taxon>Streptophyta</taxon>
        <taxon>Embryophyta</taxon>
        <taxon>Tracheophyta</taxon>
        <taxon>Spermatophyta</taxon>
        <taxon>Magnoliopsida</taxon>
        <taxon>eudicotyledons</taxon>
        <taxon>Gunneridae</taxon>
        <taxon>Pentapetalae</taxon>
        <taxon>asterids</taxon>
        <taxon>lamiids</taxon>
        <taxon>Lamiales</taxon>
        <taxon>Lamiaceae</taxon>
        <taxon>Nepetoideae</taxon>
        <taxon>Elsholtzieae</taxon>
        <taxon>Perilla</taxon>
    </lineage>
</organism>
<dbReference type="GO" id="GO:0005634">
    <property type="term" value="C:nucleus"/>
    <property type="evidence" value="ECO:0007669"/>
    <property type="project" value="TreeGrafter"/>
</dbReference>
<dbReference type="Proteomes" id="UP001190926">
    <property type="component" value="Unassembled WGS sequence"/>
</dbReference>
<feature type="domain" description="Protein kinase" evidence="5">
    <location>
        <begin position="1"/>
        <end position="134"/>
    </location>
</feature>
<dbReference type="PANTHER" id="PTHR11042:SF136">
    <property type="entry name" value="EIF-2-ALPHA KINASE GCN2"/>
    <property type="match status" value="1"/>
</dbReference>
<evidence type="ECO:0000256" key="2">
    <source>
        <dbReference type="ARBA" id="ARBA00022741"/>
    </source>
</evidence>
<keyword evidence="4" id="KW-0067">ATP-binding</keyword>
<dbReference type="Gene3D" id="1.10.510.10">
    <property type="entry name" value="Transferase(Phosphotransferase) domain 1"/>
    <property type="match status" value="1"/>
</dbReference>
<reference evidence="6 7" key="1">
    <citation type="journal article" date="2021" name="Nat. Commun.">
        <title>Incipient diploidization of the medicinal plant Perilla within 10,000 years.</title>
        <authorList>
            <person name="Zhang Y."/>
            <person name="Shen Q."/>
            <person name="Leng L."/>
            <person name="Zhang D."/>
            <person name="Chen S."/>
            <person name="Shi Y."/>
            <person name="Ning Z."/>
            <person name="Chen S."/>
        </authorList>
    </citation>
    <scope>NUCLEOTIDE SEQUENCE [LARGE SCALE GENOMIC DNA]</scope>
    <source>
        <strain evidence="7">cv. PC099</strain>
    </source>
</reference>
<dbReference type="InterPro" id="IPR050339">
    <property type="entry name" value="CC_SR_Kinase"/>
</dbReference>
<dbReference type="GO" id="GO:0004694">
    <property type="term" value="F:eukaryotic translation initiation factor 2alpha kinase activity"/>
    <property type="evidence" value="ECO:0007669"/>
    <property type="project" value="TreeGrafter"/>
</dbReference>
<sequence length="134" mass="14319">MTAKIGDFGLARQLDEDGCAVLSNSFGHEIYRAPECGDKTSSVEQKSKPVKVGTKADIFSLGVILAQLVHSMEDLSVFKGLRETGMPAKWKKGLYGPVLTKLLTLNPEDRPCAAELVLEIENLQSSGGASSSGH</sequence>
<keyword evidence="2" id="KW-0547">Nucleotide-binding</keyword>
<dbReference type="InterPro" id="IPR011009">
    <property type="entry name" value="Kinase-like_dom_sf"/>
</dbReference>
<keyword evidence="1" id="KW-0808">Transferase</keyword>
<keyword evidence="7" id="KW-1185">Reference proteome</keyword>
<dbReference type="GO" id="GO:0005524">
    <property type="term" value="F:ATP binding"/>
    <property type="evidence" value="ECO:0007669"/>
    <property type="project" value="UniProtKB-KW"/>
</dbReference>